<dbReference type="PANTHER" id="PTHR43436">
    <property type="entry name" value="ARAC-FAMILY TRANSCRIPTIONAL REGULATOR"/>
    <property type="match status" value="1"/>
</dbReference>
<sequence length="333" mass="37826">MAHIADSASLLGSRNNLWNRISDSQMAEKLTQRDGEYTYAQLKEWLLRLLPDEQKTTTPLEDLGLIRRDRPVLDESCIYQPIIELIVQGSRQSLIGSERLEYGKGQLMVAGVDIPCIINEVIAAPDEPFLGLSLPLNLSLITQLSVELELNTPTDSSSHKGICITGSTLEIADAFLRLLRLLASPQHIPALAPMIIREIHYYLLTGPLSQYLRALATEGTNSQRIAQAVTRLRQQFLEPLVIEDLANHAHMSLSTFHRHFRKVTSYSPLQFQKRLRLYEAQRLMLVENLDATSAAFRINYESTSQFNREYKREFGLPPQRDIDRMRTAGMVLE</sequence>
<organism evidence="4 5">
    <name type="scientific">Ewingella americana</name>
    <dbReference type="NCBI Taxonomy" id="41202"/>
    <lineage>
        <taxon>Bacteria</taxon>
        <taxon>Pseudomonadati</taxon>
        <taxon>Pseudomonadota</taxon>
        <taxon>Gammaproteobacteria</taxon>
        <taxon>Enterobacterales</taxon>
        <taxon>Yersiniaceae</taxon>
        <taxon>Ewingella</taxon>
    </lineage>
</organism>
<dbReference type="RefSeq" id="WP_084674040.1">
    <property type="nucleotide sequence ID" value="NZ_VXKG01000001.1"/>
</dbReference>
<reference evidence="4 5" key="1">
    <citation type="submission" date="2018-06" db="EMBL/GenBank/DDBJ databases">
        <authorList>
            <consortium name="Pathogen Informatics"/>
            <person name="Doyle S."/>
        </authorList>
    </citation>
    <scope>NUCLEOTIDE SEQUENCE [LARGE SCALE GENOMIC DNA]</scope>
    <source>
        <strain evidence="4 5">NCTC12157</strain>
    </source>
</reference>
<dbReference type="InterPro" id="IPR009594">
    <property type="entry name" value="Tscrpt_reg_HTH_AraC_N"/>
</dbReference>
<feature type="domain" description="HTH araC/xylS-type" evidence="3">
    <location>
        <begin position="226"/>
        <end position="324"/>
    </location>
</feature>
<dbReference type="InterPro" id="IPR009057">
    <property type="entry name" value="Homeodomain-like_sf"/>
</dbReference>
<evidence type="ECO:0000313" key="5">
    <source>
        <dbReference type="Proteomes" id="UP000254304"/>
    </source>
</evidence>
<evidence type="ECO:0000256" key="2">
    <source>
        <dbReference type="ARBA" id="ARBA00023163"/>
    </source>
</evidence>
<keyword evidence="2" id="KW-0804">Transcription</keyword>
<dbReference type="Pfam" id="PF12833">
    <property type="entry name" value="HTH_18"/>
    <property type="match status" value="1"/>
</dbReference>
<dbReference type="Pfam" id="PF06719">
    <property type="entry name" value="AraC_N"/>
    <property type="match status" value="1"/>
</dbReference>
<evidence type="ECO:0000259" key="3">
    <source>
        <dbReference type="PROSITE" id="PS01124"/>
    </source>
</evidence>
<dbReference type="PROSITE" id="PS01124">
    <property type="entry name" value="HTH_ARAC_FAMILY_2"/>
    <property type="match status" value="1"/>
</dbReference>
<dbReference type="SUPFAM" id="SSF46689">
    <property type="entry name" value="Homeodomain-like"/>
    <property type="match status" value="2"/>
</dbReference>
<name>A0A377NEB0_9GAMM</name>
<dbReference type="GO" id="GO:0043565">
    <property type="term" value="F:sequence-specific DNA binding"/>
    <property type="evidence" value="ECO:0007669"/>
    <property type="project" value="InterPro"/>
</dbReference>
<dbReference type="AlphaFoldDB" id="A0A377NEB0"/>
<dbReference type="SMART" id="SM00342">
    <property type="entry name" value="HTH_ARAC"/>
    <property type="match status" value="1"/>
</dbReference>
<dbReference type="Gene3D" id="1.10.10.60">
    <property type="entry name" value="Homeodomain-like"/>
    <property type="match status" value="1"/>
</dbReference>
<dbReference type="PANTHER" id="PTHR43436:SF1">
    <property type="entry name" value="TRANSCRIPTIONAL REGULATORY PROTEIN"/>
    <property type="match status" value="1"/>
</dbReference>
<dbReference type="EMBL" id="UGGO01000001">
    <property type="protein sequence ID" value="STQ45841.1"/>
    <property type="molecule type" value="Genomic_DNA"/>
</dbReference>
<accession>A0A377NEB0</accession>
<protein>
    <submittedName>
        <fullName evidence="4">L-rhamnose operon regulatory protein rhaS</fullName>
    </submittedName>
</protein>
<keyword evidence="1" id="KW-0805">Transcription regulation</keyword>
<evidence type="ECO:0000256" key="1">
    <source>
        <dbReference type="ARBA" id="ARBA00023015"/>
    </source>
</evidence>
<dbReference type="Proteomes" id="UP000254304">
    <property type="component" value="Unassembled WGS sequence"/>
</dbReference>
<evidence type="ECO:0000313" key="4">
    <source>
        <dbReference type="EMBL" id="STQ45841.1"/>
    </source>
</evidence>
<gene>
    <name evidence="4" type="primary">rhaS_4</name>
    <name evidence="4" type="ORF">NCTC12157_03592</name>
</gene>
<proteinExistence type="predicted"/>
<dbReference type="GO" id="GO:0003700">
    <property type="term" value="F:DNA-binding transcription factor activity"/>
    <property type="evidence" value="ECO:0007669"/>
    <property type="project" value="InterPro"/>
</dbReference>
<dbReference type="InterPro" id="IPR018060">
    <property type="entry name" value="HTH_AraC"/>
</dbReference>
<dbReference type="GeneID" id="78379022"/>